<feature type="signal peptide" evidence="1">
    <location>
        <begin position="1"/>
        <end position="25"/>
    </location>
</feature>
<dbReference type="InterPro" id="IPR025965">
    <property type="entry name" value="FlgD/Vpr_Ig-like"/>
</dbReference>
<protein>
    <submittedName>
        <fullName evidence="3">T9SS type A sorting domain-containing protein</fullName>
    </submittedName>
</protein>
<evidence type="ECO:0000313" key="3">
    <source>
        <dbReference type="EMBL" id="NOT33191.1"/>
    </source>
</evidence>
<dbReference type="EMBL" id="JABFRW010000033">
    <property type="protein sequence ID" value="NOT33191.1"/>
    <property type="molecule type" value="Genomic_DNA"/>
</dbReference>
<reference evidence="3 4" key="1">
    <citation type="submission" date="2020-04" db="EMBL/GenBank/DDBJ databases">
        <title>Metagenomic profiling of ammonia- and methane-oxidizing microorganisms in a Dutch drinking water treatment plant.</title>
        <authorList>
            <person name="Poghosyan L."/>
            <person name="Leucker S."/>
        </authorList>
    </citation>
    <scope>NUCLEOTIDE SEQUENCE [LARGE SCALE GENOMIC DNA]</scope>
    <source>
        <strain evidence="3">S-RSF-IL-03</strain>
    </source>
</reference>
<evidence type="ECO:0000313" key="4">
    <source>
        <dbReference type="Proteomes" id="UP000580839"/>
    </source>
</evidence>
<comment type="caution">
    <text evidence="3">The sequence shown here is derived from an EMBL/GenBank/DDBJ whole genome shotgun (WGS) entry which is preliminary data.</text>
</comment>
<evidence type="ECO:0000259" key="2">
    <source>
        <dbReference type="Pfam" id="PF13860"/>
    </source>
</evidence>
<feature type="domain" description="FlgD/Vpr Ig-like" evidence="2">
    <location>
        <begin position="602"/>
        <end position="661"/>
    </location>
</feature>
<dbReference type="InterPro" id="IPR026444">
    <property type="entry name" value="Secre_tail"/>
</dbReference>
<dbReference type="Pfam" id="PF13860">
    <property type="entry name" value="FlgD_ig"/>
    <property type="match status" value="1"/>
</dbReference>
<organism evidence="3 4">
    <name type="scientific">Eiseniibacteriota bacterium</name>
    <dbReference type="NCBI Taxonomy" id="2212470"/>
    <lineage>
        <taxon>Bacteria</taxon>
        <taxon>Candidatus Eiseniibacteriota</taxon>
    </lineage>
</organism>
<accession>A0A849SFE5</accession>
<name>A0A849SFE5_UNCEI</name>
<feature type="chain" id="PRO_5033029917" evidence="1">
    <location>
        <begin position="26"/>
        <end position="678"/>
    </location>
</feature>
<sequence length="678" mass="71458">MRIPLAFRLVCIASALAVMAPAAHATWPEQGAKVGDGAGLQYSTVICADPAGGVLVSWVSLSDTEFATYVTRYDSGGNLAAGWPTSGVRVGDGGVSPQPLFYLWRDHSIASDGAGGAFVLWPAFSGFRVAHVTANGQLDSNWPAGGLRPAPEPITIWSATILADGAGGVFVAWSDARDGWRHVRVHRLQVDGSPYPGWPTDGVLTKTGFNEQDKPVLSLDGSGGVWVGWSDDGTAAASRAQSLSVQTYLRVLQHVTAAGVVDPLVPASGIGVGGFDVYPEFGMVGDESGGVFVLWDGSDQPHARAGSFVQRLGPTGTPSSGWPALGNLYSTSGNSLHGQWSAADGLGGVLTAWNVYVPGAGHEDVRVQRIRPDATIPPGWDPLGVRVGAALANGDLPLTVTDGSGGAMVVWSDSSLTPGETDLFAQRVDAGGSLWPISGSDRLAVCTAPGFQGGSRLEPAGPGSAYVSWVDTRSDQGDVYVRKISIGESPTATMLVRFDAEPIEAGIRVSWEFSGPSPFSEVELFRASNATGPWTPVTAAIRREAGVSVAEDHSIEAGNPWWYRLEALSPDGERMAFGPIVVEAHPRLQDGLTAVSPNPSRGPVTIQFALTAPTEVRLSILDLAGREIANLAEGRHERGSYQLNWDGRAKHDRVPAGIYFVRYSTPERITTRRLAIAR</sequence>
<evidence type="ECO:0000256" key="1">
    <source>
        <dbReference type="SAM" id="SignalP"/>
    </source>
</evidence>
<keyword evidence="1" id="KW-0732">Signal</keyword>
<dbReference type="AlphaFoldDB" id="A0A849SFE5"/>
<dbReference type="Proteomes" id="UP000580839">
    <property type="component" value="Unassembled WGS sequence"/>
</dbReference>
<gene>
    <name evidence="3" type="ORF">HOP12_03375</name>
</gene>
<dbReference type="Gene3D" id="2.60.40.4070">
    <property type="match status" value="1"/>
</dbReference>
<dbReference type="NCBIfam" id="TIGR04183">
    <property type="entry name" value="Por_Secre_tail"/>
    <property type="match status" value="1"/>
</dbReference>
<proteinExistence type="predicted"/>